<dbReference type="EMBL" id="AYCK01013980">
    <property type="status" value="NOT_ANNOTATED_CDS"/>
    <property type="molecule type" value="Genomic_DNA"/>
</dbReference>
<dbReference type="GO" id="GO:0098609">
    <property type="term" value="P:cell-cell adhesion"/>
    <property type="evidence" value="ECO:0007669"/>
    <property type="project" value="TreeGrafter"/>
</dbReference>
<dbReference type="Pfam" id="PF17205">
    <property type="entry name" value="PSI_integrin"/>
    <property type="match status" value="1"/>
</dbReference>
<dbReference type="eggNOG" id="KOG1226">
    <property type="taxonomic scope" value="Eukaryota"/>
</dbReference>
<keyword evidence="7 17" id="KW-0732">Signal</keyword>
<feature type="signal peptide" evidence="17">
    <location>
        <begin position="1"/>
        <end position="17"/>
    </location>
</feature>
<keyword evidence="8" id="KW-0677">Repeat</keyword>
<evidence type="ECO:0000256" key="15">
    <source>
        <dbReference type="ARBA" id="ARBA00023157"/>
    </source>
</evidence>
<reference evidence="20" key="2">
    <citation type="submission" date="2025-08" db="UniProtKB">
        <authorList>
            <consortium name="Ensembl"/>
        </authorList>
    </citation>
    <scope>IDENTIFICATION</scope>
</reference>
<keyword evidence="11" id="KW-0130">Cell adhesion</keyword>
<dbReference type="GO" id="GO:0007160">
    <property type="term" value="P:cell-matrix adhesion"/>
    <property type="evidence" value="ECO:0007669"/>
    <property type="project" value="TreeGrafter"/>
</dbReference>
<sequence>MVVKLLFLWLLFCLSWAQEQRCLQSASSCDECIQAGSGCAWCNSPQAHIRCATTEKLQSTGCHGRHIYNPSGSIQVVKNDSGTDPADAEPLLLQPQEVSLHLRPGVRESFPLTISKATDHPTPEPIMDLSNVPAGVQVTFSSITKGNPQLLQVSVEAAQCPSTSGASNQNRTGPWSILITPRGFSVSLKLEITLLCECNCTGSHEENSPACSGQGTLVCGQCECYVPYFGKQCQMNGDSISPQYEDLCRTGPNAPVCSGSGICVEGFCECNRRADPKETYSGRYCECSNFDCPHHNNRLCGGNGRCECGRCMCNSEWIGSACSCSMETASCMAKNQMLCNGRGVCECGKCHCIPPYVGATCEDCPDCVGCQDHAACMECRAFRTGAKKDTCDRQCAHLNVEIVETKDELQGRLCKMRTAEDLCYFFFSILPSSGQFAVARAKEC</sequence>
<dbReference type="Gene3D" id="2.60.40.1510">
    <property type="entry name" value="ntegrin, alpha v. Chain A, domain 3"/>
    <property type="match status" value="1"/>
</dbReference>
<dbReference type="InterPro" id="IPR032695">
    <property type="entry name" value="Integrin_dom_sf"/>
</dbReference>
<accession>A0A087XX79</accession>
<keyword evidence="6" id="KW-0479">Metal-binding</keyword>
<evidence type="ECO:0000256" key="1">
    <source>
        <dbReference type="ARBA" id="ARBA00004251"/>
    </source>
</evidence>
<evidence type="ECO:0000256" key="14">
    <source>
        <dbReference type="ARBA" id="ARBA00023136"/>
    </source>
</evidence>
<protein>
    <recommendedName>
        <fullName evidence="22">Integrin beta subunit tail domain-containing protein</fullName>
    </recommendedName>
</protein>
<keyword evidence="4" id="KW-0245">EGF-like domain</keyword>
<dbReference type="GO" id="GO:0007229">
    <property type="term" value="P:integrin-mediated signaling pathway"/>
    <property type="evidence" value="ECO:0007669"/>
    <property type="project" value="UniProtKB-KW"/>
</dbReference>
<evidence type="ECO:0008006" key="22">
    <source>
        <dbReference type="Google" id="ProtNLM"/>
    </source>
</evidence>
<evidence type="ECO:0000256" key="13">
    <source>
        <dbReference type="ARBA" id="ARBA00023037"/>
    </source>
</evidence>
<dbReference type="GO" id="GO:0005178">
    <property type="term" value="F:integrin binding"/>
    <property type="evidence" value="ECO:0007669"/>
    <property type="project" value="TreeGrafter"/>
</dbReference>
<keyword evidence="3" id="KW-1003">Cell membrane</keyword>
<dbReference type="GO" id="GO:0033627">
    <property type="term" value="P:cell adhesion mediated by integrin"/>
    <property type="evidence" value="ECO:0007669"/>
    <property type="project" value="TreeGrafter"/>
</dbReference>
<keyword evidence="5" id="KW-0812">Transmembrane</keyword>
<keyword evidence="15" id="KW-1015">Disulfide bond</keyword>
<dbReference type="InterPro" id="IPR057243">
    <property type="entry name" value="Integrin_I-EGF_CS"/>
</dbReference>
<evidence type="ECO:0000256" key="11">
    <source>
        <dbReference type="ARBA" id="ARBA00022889"/>
    </source>
</evidence>
<organism evidence="20 21">
    <name type="scientific">Poecilia formosa</name>
    <name type="common">Amazon molly</name>
    <name type="synonym">Limia formosa</name>
    <dbReference type="NCBI Taxonomy" id="48698"/>
    <lineage>
        <taxon>Eukaryota</taxon>
        <taxon>Metazoa</taxon>
        <taxon>Chordata</taxon>
        <taxon>Craniata</taxon>
        <taxon>Vertebrata</taxon>
        <taxon>Euteleostomi</taxon>
        <taxon>Actinopterygii</taxon>
        <taxon>Neopterygii</taxon>
        <taxon>Teleostei</taxon>
        <taxon>Neoteleostei</taxon>
        <taxon>Acanthomorphata</taxon>
        <taxon>Ovalentaria</taxon>
        <taxon>Atherinomorphae</taxon>
        <taxon>Cyprinodontiformes</taxon>
        <taxon>Poeciliidae</taxon>
        <taxon>Poeciliinae</taxon>
        <taxon>Poecilia</taxon>
    </lineage>
</organism>
<dbReference type="InterPro" id="IPR040622">
    <property type="entry name" value="EGF_integrin_1"/>
</dbReference>
<comment type="subcellular location">
    <subcellularLocation>
        <location evidence="1">Cell membrane</location>
        <topology evidence="1">Single-pass type I membrane protein</topology>
    </subcellularLocation>
</comment>
<evidence type="ECO:0000259" key="19">
    <source>
        <dbReference type="SMART" id="SM01242"/>
    </source>
</evidence>
<evidence type="ECO:0000256" key="7">
    <source>
        <dbReference type="ARBA" id="ARBA00022729"/>
    </source>
</evidence>
<dbReference type="GeneTree" id="ENSGT01150000286919"/>
<dbReference type="GO" id="GO:0046872">
    <property type="term" value="F:metal ion binding"/>
    <property type="evidence" value="ECO:0007669"/>
    <property type="project" value="UniProtKB-KW"/>
</dbReference>
<evidence type="ECO:0000256" key="17">
    <source>
        <dbReference type="SAM" id="SignalP"/>
    </source>
</evidence>
<dbReference type="SUPFAM" id="SSF69179">
    <property type="entry name" value="Integrin domains"/>
    <property type="match status" value="1"/>
</dbReference>
<dbReference type="SUPFAM" id="SSF103575">
    <property type="entry name" value="Plexin repeat"/>
    <property type="match status" value="1"/>
</dbReference>
<dbReference type="Pfam" id="PF18372">
    <property type="entry name" value="I-EGF_1"/>
    <property type="match status" value="1"/>
</dbReference>
<dbReference type="SUPFAM" id="SSF69687">
    <property type="entry name" value="Integrin beta tail domain"/>
    <property type="match status" value="1"/>
</dbReference>
<keyword evidence="14" id="KW-0472">Membrane</keyword>
<evidence type="ECO:0000256" key="3">
    <source>
        <dbReference type="ARBA" id="ARBA00022475"/>
    </source>
</evidence>
<dbReference type="Pfam" id="PF07974">
    <property type="entry name" value="EGF_2"/>
    <property type="match status" value="1"/>
</dbReference>
<dbReference type="PANTHER" id="PTHR10082:SF60">
    <property type="entry name" value="INTEGRIN BETA-PS"/>
    <property type="match status" value="1"/>
</dbReference>
<dbReference type="GO" id="GO:0009986">
    <property type="term" value="C:cell surface"/>
    <property type="evidence" value="ECO:0007669"/>
    <property type="project" value="TreeGrafter"/>
</dbReference>
<dbReference type="GO" id="GO:0016477">
    <property type="term" value="P:cell migration"/>
    <property type="evidence" value="ECO:0007669"/>
    <property type="project" value="TreeGrafter"/>
</dbReference>
<evidence type="ECO:0000259" key="18">
    <source>
        <dbReference type="SMART" id="SM00187"/>
    </source>
</evidence>
<evidence type="ECO:0000256" key="12">
    <source>
        <dbReference type="ARBA" id="ARBA00022989"/>
    </source>
</evidence>
<evidence type="ECO:0000256" key="5">
    <source>
        <dbReference type="ARBA" id="ARBA00022692"/>
    </source>
</evidence>
<evidence type="ECO:0000256" key="10">
    <source>
        <dbReference type="ARBA" id="ARBA00022842"/>
    </source>
</evidence>
<dbReference type="STRING" id="48698.ENSPFOP00000010382"/>
<dbReference type="InterPro" id="IPR002369">
    <property type="entry name" value="Integrin_bsu_VWA"/>
</dbReference>
<feature type="chain" id="PRO_5001833663" description="Integrin beta subunit tail domain-containing protein" evidence="17">
    <location>
        <begin position="18"/>
        <end position="444"/>
    </location>
</feature>
<dbReference type="SUPFAM" id="SSF57196">
    <property type="entry name" value="EGF/Laminin"/>
    <property type="match status" value="2"/>
</dbReference>
<keyword evidence="10" id="KW-0460">Magnesium</keyword>
<evidence type="ECO:0000256" key="8">
    <source>
        <dbReference type="ARBA" id="ARBA00022737"/>
    </source>
</evidence>
<dbReference type="FunFam" id="2.10.25.10:FF:000036">
    <property type="entry name" value="Integrin beta"/>
    <property type="match status" value="1"/>
</dbReference>
<dbReference type="GO" id="GO:0008305">
    <property type="term" value="C:integrin complex"/>
    <property type="evidence" value="ECO:0007669"/>
    <property type="project" value="TreeGrafter"/>
</dbReference>
<dbReference type="Gene3D" id="3.30.1680.10">
    <property type="entry name" value="ligand-binding face of the semaphorins, domain 2"/>
    <property type="match status" value="1"/>
</dbReference>
<dbReference type="AlphaFoldDB" id="A0A087XX79"/>
<evidence type="ECO:0000256" key="6">
    <source>
        <dbReference type="ARBA" id="ARBA00022723"/>
    </source>
</evidence>
<dbReference type="PANTHER" id="PTHR10082">
    <property type="entry name" value="INTEGRIN BETA SUBUNIT"/>
    <property type="match status" value="1"/>
</dbReference>
<dbReference type="Gene3D" id="2.10.25.10">
    <property type="entry name" value="Laminin"/>
    <property type="match status" value="3"/>
</dbReference>
<evidence type="ECO:0000256" key="2">
    <source>
        <dbReference type="ARBA" id="ARBA00007449"/>
    </source>
</evidence>
<feature type="domain" description="Integrin beta subunit VWA" evidence="18">
    <location>
        <begin position="28"/>
        <end position="198"/>
    </location>
</feature>
<reference evidence="20" key="3">
    <citation type="submission" date="2025-09" db="UniProtKB">
        <authorList>
            <consortium name="Ensembl"/>
        </authorList>
    </citation>
    <scope>IDENTIFICATION</scope>
</reference>
<dbReference type="InterPro" id="IPR057073">
    <property type="entry name" value="EGF_integrin_2"/>
</dbReference>
<feature type="domain" description="Integrin beta subunit tail" evidence="19">
    <location>
        <begin position="370"/>
        <end position="444"/>
    </location>
</feature>
<dbReference type="Pfam" id="PF23105">
    <property type="entry name" value="EGF_integrin"/>
    <property type="match status" value="1"/>
</dbReference>
<dbReference type="OMA" id="ICGCECE"/>
<dbReference type="InterPro" id="IPR012896">
    <property type="entry name" value="Integrin_bsu_tail"/>
</dbReference>
<evidence type="ECO:0000313" key="20">
    <source>
        <dbReference type="Ensembl" id="ENSPFOP00000010382.1"/>
    </source>
</evidence>
<name>A0A087XX79_POEFO</name>
<dbReference type="Proteomes" id="UP000028760">
    <property type="component" value="Unassembled WGS sequence"/>
</dbReference>
<comment type="similarity">
    <text evidence="2">Belongs to the integrin beta chain family.</text>
</comment>
<keyword evidence="21" id="KW-1185">Reference proteome</keyword>
<keyword evidence="13" id="KW-0401">Integrin</keyword>
<dbReference type="GO" id="GO:0005925">
    <property type="term" value="C:focal adhesion"/>
    <property type="evidence" value="ECO:0007669"/>
    <property type="project" value="TreeGrafter"/>
</dbReference>
<dbReference type="InterPro" id="IPR036349">
    <property type="entry name" value="Integrin_bsu_tail_dom_sf"/>
</dbReference>
<dbReference type="PRINTS" id="PR01186">
    <property type="entry name" value="INTEGRINB"/>
</dbReference>
<dbReference type="InterPro" id="IPR033760">
    <property type="entry name" value="Integrin_beta_N"/>
</dbReference>
<dbReference type="SMART" id="SM01242">
    <property type="entry name" value="Integrin_B_tail"/>
    <property type="match status" value="1"/>
</dbReference>
<evidence type="ECO:0000256" key="4">
    <source>
        <dbReference type="ARBA" id="ARBA00022536"/>
    </source>
</evidence>
<keyword evidence="9" id="KW-0106">Calcium</keyword>
<evidence type="ECO:0000313" key="21">
    <source>
        <dbReference type="Proteomes" id="UP000028760"/>
    </source>
</evidence>
<reference evidence="21" key="1">
    <citation type="submission" date="2013-10" db="EMBL/GenBank/DDBJ databases">
        <authorList>
            <person name="Schartl M."/>
            <person name="Warren W."/>
        </authorList>
    </citation>
    <scope>NUCLEOTIDE SEQUENCE [LARGE SCALE GENOMIC DNA]</scope>
    <source>
        <strain evidence="21">female</strain>
    </source>
</reference>
<proteinExistence type="inferred from homology"/>
<dbReference type="PROSITE" id="PS00243">
    <property type="entry name" value="I_EGF_1"/>
    <property type="match status" value="1"/>
</dbReference>
<evidence type="ECO:0000256" key="9">
    <source>
        <dbReference type="ARBA" id="ARBA00022837"/>
    </source>
</evidence>
<dbReference type="InterPro" id="IPR013111">
    <property type="entry name" value="EGF_extracell"/>
</dbReference>
<dbReference type="SMART" id="SM00187">
    <property type="entry name" value="INB"/>
    <property type="match status" value="1"/>
</dbReference>
<evidence type="ECO:0000256" key="16">
    <source>
        <dbReference type="ARBA" id="ARBA00023180"/>
    </source>
</evidence>
<dbReference type="InterPro" id="IPR015812">
    <property type="entry name" value="Integrin_bsu"/>
</dbReference>
<keyword evidence="16" id="KW-0325">Glycoprotein</keyword>
<keyword evidence="12" id="KW-1133">Transmembrane helix</keyword>
<dbReference type="Ensembl" id="ENSPFOT00000010397.1">
    <property type="protein sequence ID" value="ENSPFOP00000010382.1"/>
    <property type="gene ID" value="ENSPFOG00000010425.1"/>
</dbReference>